<comment type="caution">
    <text evidence="1">The sequence shown here is derived from an EMBL/GenBank/DDBJ whole genome shotgun (WGS) entry which is preliminary data.</text>
</comment>
<name>A0A350HBS6_UNCW3</name>
<evidence type="ECO:0000313" key="2">
    <source>
        <dbReference type="Proteomes" id="UP000264062"/>
    </source>
</evidence>
<dbReference type="EMBL" id="DMZY01000219">
    <property type="protein sequence ID" value="HAV92992.1"/>
    <property type="molecule type" value="Genomic_DNA"/>
</dbReference>
<organism evidence="1 2">
    <name type="scientific">candidate division WOR-3 bacterium</name>
    <dbReference type="NCBI Taxonomy" id="2052148"/>
    <lineage>
        <taxon>Bacteria</taxon>
        <taxon>Bacteria division WOR-3</taxon>
    </lineage>
</organism>
<dbReference type="AlphaFoldDB" id="A0A350HBS6"/>
<sequence>MIIYGQNNIRELVVTNNFTFSRYLHVTGYLNVQNQISIMNGKSVSVIRANETALFGSFKSRTMSDSI</sequence>
<feature type="non-terminal residue" evidence="1">
    <location>
        <position position="67"/>
    </location>
</feature>
<proteinExistence type="predicted"/>
<evidence type="ECO:0000313" key="1">
    <source>
        <dbReference type="EMBL" id="HAV92992.1"/>
    </source>
</evidence>
<protein>
    <submittedName>
        <fullName evidence="1">Uncharacterized protein</fullName>
    </submittedName>
</protein>
<reference evidence="1 2" key="1">
    <citation type="journal article" date="2018" name="Nat. Biotechnol.">
        <title>A standardized bacterial taxonomy based on genome phylogeny substantially revises the tree of life.</title>
        <authorList>
            <person name="Parks D.H."/>
            <person name="Chuvochina M."/>
            <person name="Waite D.W."/>
            <person name="Rinke C."/>
            <person name="Skarshewski A."/>
            <person name="Chaumeil P.A."/>
            <person name="Hugenholtz P."/>
        </authorList>
    </citation>
    <scope>NUCLEOTIDE SEQUENCE [LARGE SCALE GENOMIC DNA]</scope>
    <source>
        <strain evidence="1">UBA9956</strain>
    </source>
</reference>
<accession>A0A350HBS6</accession>
<dbReference type="Proteomes" id="UP000264062">
    <property type="component" value="Unassembled WGS sequence"/>
</dbReference>
<gene>
    <name evidence="1" type="ORF">DCW38_07440</name>
</gene>